<keyword evidence="6" id="KW-1185">Reference proteome</keyword>
<comment type="caution">
    <text evidence="5">The sequence shown here is derived from an EMBL/GenBank/DDBJ whole genome shotgun (WGS) entry which is preliminary data.</text>
</comment>
<comment type="subcellular location">
    <subcellularLocation>
        <location evidence="2">Gas vesicle</location>
    </subcellularLocation>
</comment>
<evidence type="ECO:0000256" key="1">
    <source>
        <dbReference type="ARBA" id="ARBA00022987"/>
    </source>
</evidence>
<name>A0ABT3QYG9_9HYPH</name>
<gene>
    <name evidence="5" type="primary">gvpC</name>
    <name evidence="5" type="ORF">ON753_06030</name>
</gene>
<dbReference type="NCBIfam" id="TIGR02641">
    <property type="entry name" value="gvpC_cyan_rpt"/>
    <property type="match status" value="1"/>
</dbReference>
<evidence type="ECO:0000256" key="4">
    <source>
        <dbReference type="ARBA" id="ARBA00035699"/>
    </source>
</evidence>
<dbReference type="EMBL" id="JAPEVI010000003">
    <property type="protein sequence ID" value="MCX2721964.1"/>
    <property type="molecule type" value="Genomic_DNA"/>
</dbReference>
<sequence length="68" mass="7765">MMVTFLARLREEQLRQAKESRRSLHDAEQQARVARYFAEPQATVAAAELRRAQIEAAWAQHILTDTGA</sequence>
<evidence type="ECO:0000256" key="3">
    <source>
        <dbReference type="ARBA" id="ARBA00035635"/>
    </source>
</evidence>
<evidence type="ECO:0000313" key="6">
    <source>
        <dbReference type="Proteomes" id="UP001300261"/>
    </source>
</evidence>
<proteinExistence type="inferred from homology"/>
<reference evidence="5 6" key="1">
    <citation type="journal article" date="2016" name="Int. J. Syst. Evol. Microbiol.">
        <title>Labrenzia salina sp. nov., isolated from the rhizosphere of the halophyte Arthrocnemum macrostachyum.</title>
        <authorList>
            <person name="Camacho M."/>
            <person name="Redondo-Gomez S."/>
            <person name="Rodriguez-Llorente I."/>
            <person name="Rohde M."/>
            <person name="Sproer C."/>
            <person name="Schumann P."/>
            <person name="Klenk H.P."/>
            <person name="Montero-Calasanz M.D.C."/>
        </authorList>
    </citation>
    <scope>NUCLEOTIDE SEQUENCE [LARGE SCALE GENOMIC DNA]</scope>
    <source>
        <strain evidence="5 6">DSM 29163</strain>
    </source>
</reference>
<comment type="similarity">
    <text evidence="3">Belongs to the gas vesicle GvpC family.</text>
</comment>
<evidence type="ECO:0000256" key="2">
    <source>
        <dbReference type="ARBA" id="ARBA00035108"/>
    </source>
</evidence>
<dbReference type="Proteomes" id="UP001300261">
    <property type="component" value="Unassembled WGS sequence"/>
</dbReference>
<keyword evidence="1" id="KW-0304">Gas vesicle</keyword>
<dbReference type="RefSeq" id="WP_265961669.1">
    <property type="nucleotide sequence ID" value="NZ_JAPEVI010000003.1"/>
</dbReference>
<organism evidence="5 6">
    <name type="scientific">Roseibium salinum</name>
    <dbReference type="NCBI Taxonomy" id="1604349"/>
    <lineage>
        <taxon>Bacteria</taxon>
        <taxon>Pseudomonadati</taxon>
        <taxon>Pseudomonadota</taxon>
        <taxon>Alphaproteobacteria</taxon>
        <taxon>Hyphomicrobiales</taxon>
        <taxon>Stappiaceae</taxon>
        <taxon>Roseibium</taxon>
    </lineage>
</organism>
<protein>
    <recommendedName>
        <fullName evidence="4">Gas vesicle protein C</fullName>
    </recommendedName>
</protein>
<dbReference type="InterPro" id="IPR002003">
    <property type="entry name" value="Gas-vesicle_GvpC"/>
</dbReference>
<accession>A0ABT3QYG9</accession>
<evidence type="ECO:0000313" key="5">
    <source>
        <dbReference type="EMBL" id="MCX2721964.1"/>
    </source>
</evidence>